<sequence length="41" mass="4801">MNGLLKMFMPKKINYVLEKACNHHFFDISINLKVSTVLNTF</sequence>
<name>A0A1H5V2X8_9FLAO</name>
<protein>
    <submittedName>
        <fullName evidence="1">Uncharacterized protein</fullName>
    </submittedName>
</protein>
<evidence type="ECO:0000313" key="2">
    <source>
        <dbReference type="Proteomes" id="UP000236737"/>
    </source>
</evidence>
<evidence type="ECO:0000313" key="1">
    <source>
        <dbReference type="EMBL" id="SEF81088.1"/>
    </source>
</evidence>
<reference evidence="2" key="1">
    <citation type="submission" date="2016-10" db="EMBL/GenBank/DDBJ databases">
        <authorList>
            <person name="Varghese N."/>
            <person name="Submissions S."/>
        </authorList>
    </citation>
    <scope>NUCLEOTIDE SEQUENCE [LARGE SCALE GENOMIC DNA]</scope>
    <source>
        <strain evidence="2">CGMCC 1.9230</strain>
    </source>
</reference>
<organism evidence="1 2">
    <name type="scientific">Flavobacterium urumqiense</name>
    <dbReference type="NCBI Taxonomy" id="935224"/>
    <lineage>
        <taxon>Bacteria</taxon>
        <taxon>Pseudomonadati</taxon>
        <taxon>Bacteroidota</taxon>
        <taxon>Flavobacteriia</taxon>
        <taxon>Flavobacteriales</taxon>
        <taxon>Flavobacteriaceae</taxon>
        <taxon>Flavobacterium</taxon>
    </lineage>
</organism>
<keyword evidence="2" id="KW-1185">Reference proteome</keyword>
<proteinExistence type="predicted"/>
<dbReference type="Proteomes" id="UP000236737">
    <property type="component" value="Unassembled WGS sequence"/>
</dbReference>
<accession>A0A1H5V2X8</accession>
<gene>
    <name evidence="1" type="ORF">SAMN04488130_10315</name>
</gene>
<dbReference type="AlphaFoldDB" id="A0A1H5V2X8"/>
<dbReference type="EMBL" id="FNVP01000003">
    <property type="protein sequence ID" value="SEF81088.1"/>
    <property type="molecule type" value="Genomic_DNA"/>
</dbReference>